<name>A0AA89BUB8_PINIB</name>
<dbReference type="InterPro" id="IPR013087">
    <property type="entry name" value="Znf_C2H2_type"/>
</dbReference>
<reference evidence="3" key="1">
    <citation type="submission" date="2019-08" db="EMBL/GenBank/DDBJ databases">
        <title>The improved chromosome-level genome for the pearl oyster Pinctada fucata martensii using PacBio sequencing and Hi-C.</title>
        <authorList>
            <person name="Zheng Z."/>
        </authorList>
    </citation>
    <scope>NUCLEOTIDE SEQUENCE</scope>
    <source>
        <strain evidence="3">ZZ-2019</strain>
        <tissue evidence="3">Adductor muscle</tissue>
    </source>
</reference>
<keyword evidence="4" id="KW-1185">Reference proteome</keyword>
<comment type="caution">
    <text evidence="3">The sequence shown here is derived from an EMBL/GenBank/DDBJ whole genome shotgun (WGS) entry which is preliminary data.</text>
</comment>
<sequence>MLGRAIKENRRVIFGETFHVLSQLTQVLDYVPSPCDGLSKYVCNLCFTKLNKLHKIDFDLVNKIDSLRKEKKELLCYLREKMPAREIVSPLKTPKRQEKRVITHSPTPRKTKKSLFSIRPRTEQHNELMDLASQPPKTHVMNVQAIIPGTQRKILPKPSQELGSVPNVSKSSMSEPSTCIAVKSFIPSELKVVYKTKKTQRIRTKLVKDVQLSEIVKSLAIHNAPKRTARAIYNSSLKDAINVQIMKELKREISYLTSTTNLSLLRRSESRCLATFSFDKVNEEVKLFAPLFHKMVSTITKESCIGTAVTSCIALKSANTHMSAFQHVIGQVLDHGGATDETIDTLAKMSISVSATRKGQQNLLERQKKHISNLLENELSTQNTCKSDIIGDNIDILRSPSQMSVEKKRQSWHWFLLVGVEKRIFATGLDNTKPIANICQVENGIFIPNMEDSSFLEQNFIYHIIQVLVKHVDTLRKYTPFIPQFISHEHIDASCRKSDYAIIDLLNKSENKSEEMIEILEYVHDKSIGKSDEETQAHLKMRVFDGDVLTNERAYSAQLALHNGTSELDRLQCVIHRPEGLHRIMNHLLFIYQQFYKVTSAGEPGTLSHLRNTVGRVDVHGPDEVIQKYRSHYAFVEDCLDAFIVGAYMHLSGTQNLQTESPLQQTMFNFLSDEQKYTFIHKLAKDILDKYKKTDIHNIRRKTDALDTQSSQLKDMYCSEKMKYVCPICTKLYKTKGGMKRHLNKEHGFSFELGDENSTTEKDHIATYRASFMTCALLLRDTNDAYKMGWFGKKHIPNDNLVEILVQTVKKKVYCQGANASYASVRKAALTTQIQEEIKENLQSQCDKKKSGSKRPKANKTSDILEMVSELNAAQMFDSIPGREFRSFSGFEDLFTRINVSELHSWITENRERLSYEVLN</sequence>
<evidence type="ECO:0000313" key="3">
    <source>
        <dbReference type="EMBL" id="KAK3082552.1"/>
    </source>
</evidence>
<dbReference type="PROSITE" id="PS00028">
    <property type="entry name" value="ZINC_FINGER_C2H2_1"/>
    <property type="match status" value="1"/>
</dbReference>
<organism evidence="3 4">
    <name type="scientific">Pinctada imbricata</name>
    <name type="common">Atlantic pearl-oyster</name>
    <name type="synonym">Pinctada martensii</name>
    <dbReference type="NCBI Taxonomy" id="66713"/>
    <lineage>
        <taxon>Eukaryota</taxon>
        <taxon>Metazoa</taxon>
        <taxon>Spiralia</taxon>
        <taxon>Lophotrochozoa</taxon>
        <taxon>Mollusca</taxon>
        <taxon>Bivalvia</taxon>
        <taxon>Autobranchia</taxon>
        <taxon>Pteriomorphia</taxon>
        <taxon>Pterioida</taxon>
        <taxon>Pterioidea</taxon>
        <taxon>Pteriidae</taxon>
        <taxon>Pinctada</taxon>
    </lineage>
</organism>
<accession>A0AA89BUB8</accession>
<evidence type="ECO:0000256" key="1">
    <source>
        <dbReference type="SAM" id="MobiDB-lite"/>
    </source>
</evidence>
<gene>
    <name evidence="3" type="ORF">FSP39_004503</name>
</gene>
<dbReference type="Proteomes" id="UP001186944">
    <property type="component" value="Unassembled WGS sequence"/>
</dbReference>
<evidence type="ECO:0000259" key="2">
    <source>
        <dbReference type="PROSITE" id="PS00028"/>
    </source>
</evidence>
<proteinExistence type="predicted"/>
<evidence type="ECO:0000313" key="4">
    <source>
        <dbReference type="Proteomes" id="UP001186944"/>
    </source>
</evidence>
<feature type="region of interest" description="Disordered" evidence="1">
    <location>
        <begin position="92"/>
        <end position="114"/>
    </location>
</feature>
<dbReference type="InterPro" id="IPR046496">
    <property type="entry name" value="DUF6589"/>
</dbReference>
<dbReference type="Pfam" id="PF20231">
    <property type="entry name" value="DUF6589"/>
    <property type="match status" value="1"/>
</dbReference>
<dbReference type="AlphaFoldDB" id="A0AA89BUB8"/>
<protein>
    <recommendedName>
        <fullName evidence="2">C2H2-type domain-containing protein</fullName>
    </recommendedName>
</protein>
<dbReference type="EMBL" id="VSWD01000099">
    <property type="protein sequence ID" value="KAK3082552.1"/>
    <property type="molecule type" value="Genomic_DNA"/>
</dbReference>
<dbReference type="SMART" id="SM00355">
    <property type="entry name" value="ZnF_C2H2"/>
    <property type="match status" value="1"/>
</dbReference>
<feature type="domain" description="C2H2-type" evidence="2">
    <location>
        <begin position="726"/>
        <end position="747"/>
    </location>
</feature>